<dbReference type="InterPro" id="IPR016024">
    <property type="entry name" value="ARM-type_fold"/>
</dbReference>
<keyword evidence="5" id="KW-1185">Reference proteome</keyword>
<feature type="domain" description="Integrator complex subunit 4/Protein SIEL C-terminal Ig-like" evidence="3">
    <location>
        <begin position="768"/>
        <end position="888"/>
    </location>
</feature>
<dbReference type="PANTHER" id="PTHR20938">
    <property type="entry name" value="INTEGRATOR COMPLEX SUBUNIT 4"/>
    <property type="match status" value="1"/>
</dbReference>
<proteinExistence type="predicted"/>
<evidence type="ECO:0000313" key="4">
    <source>
        <dbReference type="EMBL" id="EEF35710.1"/>
    </source>
</evidence>
<comment type="subcellular location">
    <subcellularLocation>
        <location evidence="1">Nucleus</location>
    </subcellularLocation>
</comment>
<dbReference type="GO" id="GO:0010496">
    <property type="term" value="P:intercellular transport"/>
    <property type="evidence" value="ECO:0000318"/>
    <property type="project" value="GO_Central"/>
</dbReference>
<dbReference type="Pfam" id="PF25458">
    <property type="entry name" value="INTS4_C"/>
    <property type="match status" value="1"/>
</dbReference>
<name>B9SL19_RICCO</name>
<dbReference type="Proteomes" id="UP000008311">
    <property type="component" value="Unassembled WGS sequence"/>
</dbReference>
<dbReference type="STRING" id="3988.B9SL19"/>
<dbReference type="EMBL" id="EQ974008">
    <property type="protein sequence ID" value="EEF35710.1"/>
    <property type="molecule type" value="Genomic_DNA"/>
</dbReference>
<dbReference type="AlphaFoldDB" id="B9SL19"/>
<evidence type="ECO:0000259" key="3">
    <source>
        <dbReference type="Pfam" id="PF25458"/>
    </source>
</evidence>
<accession>B9SL19</accession>
<organism evidence="4 5">
    <name type="scientific">Ricinus communis</name>
    <name type="common">Castor bean</name>
    <dbReference type="NCBI Taxonomy" id="3988"/>
    <lineage>
        <taxon>Eukaryota</taxon>
        <taxon>Viridiplantae</taxon>
        <taxon>Streptophyta</taxon>
        <taxon>Embryophyta</taxon>
        <taxon>Tracheophyta</taxon>
        <taxon>Spermatophyta</taxon>
        <taxon>Magnoliopsida</taxon>
        <taxon>eudicotyledons</taxon>
        <taxon>Gunneridae</taxon>
        <taxon>Pentapetalae</taxon>
        <taxon>rosids</taxon>
        <taxon>fabids</taxon>
        <taxon>Malpighiales</taxon>
        <taxon>Euphorbiaceae</taxon>
        <taxon>Acalyphoideae</taxon>
        <taxon>Acalypheae</taxon>
        <taxon>Ricinus</taxon>
    </lineage>
</organism>
<dbReference type="OrthoDB" id="18190at2759"/>
<dbReference type="eggNOG" id="KOG2259">
    <property type="taxonomic scope" value="Eukaryota"/>
</dbReference>
<evidence type="ECO:0000256" key="1">
    <source>
        <dbReference type="ARBA" id="ARBA00004123"/>
    </source>
</evidence>
<evidence type="ECO:0000256" key="2">
    <source>
        <dbReference type="ARBA" id="ARBA00023242"/>
    </source>
</evidence>
<evidence type="ECO:0000313" key="5">
    <source>
        <dbReference type="Proteomes" id="UP000008311"/>
    </source>
</evidence>
<dbReference type="InterPro" id="IPR011989">
    <property type="entry name" value="ARM-like"/>
</dbReference>
<dbReference type="PANTHER" id="PTHR20938:SF0">
    <property type="entry name" value="INTEGRATOR COMPLEX SUBUNIT 4"/>
    <property type="match status" value="1"/>
</dbReference>
<sequence length="890" mass="99863">MEHHVWRSCEGSLDITNTQSLTSVRSLIVNPHTSNSTISLILEALTRSLNLTTHSLTRQRTLKLLTDVASRRPYLSSLIFQSIHSITLDFESLAALCSISELNKNLKVELVDRLFISMCFDAPACERLRLLRNGERLGVGVHVLLTVFLGFSKDPYPYVRKEALNGLVSLCKYGVFEDKSVIEGCYRRGVELLKDADDCVRSAAVNLVSEWGLMLIAANQEEDKTDWFDTVFLQLCSMVRDMSMGVRVGAFSALGKIQIVSEDILLQTLSKKVLPIIKEKKSQIAERFQSLAASAAGAFMHGLEDEFYEVRKSACYSLRKLVILSAEFAGRALNLLIDLLNDSSLVVRLEALGTLHHMAASDCLNVQEMHMHMFLGTLIDNNDIIRTAARKVYKYVKLPSMELFRLSIDGLLGNLDIYPQDEADVFSVLFYMGRSHKDFTTSIIKEAYQEIEPVSNGNMSLDSARVAAFLVLAISAPFSHDQNGQSIPPRYFSYAVTLLGRISFALRDILDQSTLLAYISRCSRAPISSGMEVEGEESSLPVGTSNIECQLKEHDQFRKFMDLIFAKVKDVWVLVHSSCISAALKTLRACKEELTMLSLALAEPTGVVAFMSQYLKVTKLLAKIWGNIVWKVQSYEIGELEILLSKLERRLREMRSRFIGFSKEEESYVLELILVACILRLSKAEICCYHTTLKRLSATISLIEFLHEEGSIELSNFVVEVKKTLHESGISIGGTLCSPFGFMKLIDHFSIKQFSSCTGVRHLYAAMNVPNIDSENPLPFVPGLPVAIPLTITLHNVLSETRLWLRLAMSEESIQFLFLDLNILGGSDEVKKCTFVAPFYRTPKTGSFTLRVCIGMECMFEDVHSVKNFGGPKRRLVYLCPEKEVYLSMV</sequence>
<dbReference type="SUPFAM" id="SSF48371">
    <property type="entry name" value="ARM repeat"/>
    <property type="match status" value="1"/>
</dbReference>
<dbReference type="GO" id="GO:0005634">
    <property type="term" value="C:nucleus"/>
    <property type="evidence" value="ECO:0007669"/>
    <property type="project" value="UniProtKB-SubCell"/>
</dbReference>
<dbReference type="InterPro" id="IPR057412">
    <property type="entry name" value="INTS4_C"/>
</dbReference>
<dbReference type="GO" id="GO:0005768">
    <property type="term" value="C:endosome"/>
    <property type="evidence" value="ECO:0000318"/>
    <property type="project" value="GO_Central"/>
</dbReference>
<dbReference type="InParanoid" id="B9SL19"/>
<keyword evidence="2" id="KW-0539">Nucleus</keyword>
<reference evidence="5" key="1">
    <citation type="journal article" date="2010" name="Nat. Biotechnol.">
        <title>Draft genome sequence of the oilseed species Ricinus communis.</title>
        <authorList>
            <person name="Chan A.P."/>
            <person name="Crabtree J."/>
            <person name="Zhao Q."/>
            <person name="Lorenzi H."/>
            <person name="Orvis J."/>
            <person name="Puiu D."/>
            <person name="Melake-Berhan A."/>
            <person name="Jones K.M."/>
            <person name="Redman J."/>
            <person name="Chen G."/>
            <person name="Cahoon E.B."/>
            <person name="Gedil M."/>
            <person name="Stanke M."/>
            <person name="Haas B.J."/>
            <person name="Wortman J.R."/>
            <person name="Fraser-Liggett C.M."/>
            <person name="Ravel J."/>
            <person name="Rabinowicz P.D."/>
        </authorList>
    </citation>
    <scope>NUCLEOTIDE SEQUENCE [LARGE SCALE GENOMIC DNA]</scope>
    <source>
        <strain evidence="5">cv. Hale</strain>
    </source>
</reference>
<dbReference type="KEGG" id="rcu:8263128"/>
<gene>
    <name evidence="4" type="ORF">RCOM_0848880</name>
</gene>
<dbReference type="Gene3D" id="1.25.10.10">
    <property type="entry name" value="Leucine-rich Repeat Variant"/>
    <property type="match status" value="1"/>
</dbReference>
<dbReference type="FunCoup" id="B9SL19">
    <property type="interactions" value="271"/>
</dbReference>
<protein>
    <recommendedName>
        <fullName evidence="3">Integrator complex subunit 4/Protein SIEL C-terminal Ig-like domain-containing protein</fullName>
    </recommendedName>
</protein>